<reference evidence="4" key="1">
    <citation type="journal article" date="2019" name="Int. J. Syst. Evol. Microbiol.">
        <title>The Global Catalogue of Microorganisms (GCM) 10K type strain sequencing project: providing services to taxonomists for standard genome sequencing and annotation.</title>
        <authorList>
            <consortium name="The Broad Institute Genomics Platform"/>
            <consortium name="The Broad Institute Genome Sequencing Center for Infectious Disease"/>
            <person name="Wu L."/>
            <person name="Ma J."/>
        </authorList>
    </citation>
    <scope>NUCLEOTIDE SEQUENCE [LARGE SCALE GENOMIC DNA]</scope>
    <source>
        <strain evidence="4">JCM 16540</strain>
    </source>
</reference>
<feature type="transmembrane region" description="Helical" evidence="2">
    <location>
        <begin position="29"/>
        <end position="48"/>
    </location>
</feature>
<feature type="compositionally biased region" description="Basic and acidic residues" evidence="1">
    <location>
        <begin position="727"/>
        <end position="737"/>
    </location>
</feature>
<gene>
    <name evidence="3" type="ORF">GCM10022197_21790</name>
</gene>
<protein>
    <submittedName>
        <fullName evidence="3">DUF6049 family protein</fullName>
    </submittedName>
</protein>
<evidence type="ECO:0000256" key="1">
    <source>
        <dbReference type="SAM" id="MobiDB-lite"/>
    </source>
</evidence>
<evidence type="ECO:0000313" key="4">
    <source>
        <dbReference type="Proteomes" id="UP001500767"/>
    </source>
</evidence>
<evidence type="ECO:0000256" key="2">
    <source>
        <dbReference type="SAM" id="Phobius"/>
    </source>
</evidence>
<dbReference type="EMBL" id="BAAAYR010000002">
    <property type="protein sequence ID" value="GAA3565570.1"/>
    <property type="molecule type" value="Genomic_DNA"/>
</dbReference>
<comment type="caution">
    <text evidence="3">The sequence shown here is derived from an EMBL/GenBank/DDBJ whole genome shotgun (WGS) entry which is preliminary data.</text>
</comment>
<organism evidence="3 4">
    <name type="scientific">Microlunatus spumicola</name>
    <dbReference type="NCBI Taxonomy" id="81499"/>
    <lineage>
        <taxon>Bacteria</taxon>
        <taxon>Bacillati</taxon>
        <taxon>Actinomycetota</taxon>
        <taxon>Actinomycetes</taxon>
        <taxon>Propionibacteriales</taxon>
        <taxon>Propionibacteriaceae</taxon>
        <taxon>Microlunatus</taxon>
    </lineage>
</organism>
<dbReference type="Proteomes" id="UP001500767">
    <property type="component" value="Unassembled WGS sequence"/>
</dbReference>
<keyword evidence="2" id="KW-1133">Transmembrane helix</keyword>
<feature type="region of interest" description="Disordered" evidence="1">
    <location>
        <begin position="705"/>
        <end position="737"/>
    </location>
</feature>
<accession>A0ABP6XDR1</accession>
<keyword evidence="2" id="KW-0472">Membrane</keyword>
<evidence type="ECO:0000313" key="3">
    <source>
        <dbReference type="EMBL" id="GAA3565570.1"/>
    </source>
</evidence>
<dbReference type="RefSeq" id="WP_204910650.1">
    <property type="nucleotide sequence ID" value="NZ_BAAAYR010000002.1"/>
</dbReference>
<feature type="compositionally biased region" description="Basic and acidic residues" evidence="1">
    <location>
        <begin position="705"/>
        <end position="715"/>
    </location>
</feature>
<sequence>MSRGCTRVRVHPSPLPTSGLRTGGLRTGVLLLVLLLAAGVAGVLGLVARPLPAAADEPEALASIRLTSISPSLPSRDGTLTIEGRVTNTSKEPLVRPQALLWRDQSPITDADALESALESDSNVPLGSRLVEEGAFQNLYTPDQPDLAPGRSATFTVSARVADLALAPTDGVYLVGVHVTQNGIPVAVARSRVFLPVLSSEPRRTLQKATLVVLDSRPSWLAPGLLVDDHVARDVAPGGRLRVLMDAASRRDASYAVDPSLVAELQTMREGYAVRAKDGTTTPGTGQADADRWLADLARLRDGHDGYRLLYGSPDVAALAHARQTDVLEAAAAAGRRVEATADLPLLVLPTGGAADAATLQAAAALAPRAVVLSDSATRGAGPLLQTGSGTSVLTYTAGGLGGGPGPEPQEDAVHIQQRSLATSWIGTTTAEGAGAAQVHVVRTKAQATSTDQTDPPWTRSTPLATVLDRAPARWDEDLRYPASAADDELTAGQLGAAERLDSSERTWRDLLADPGTATAEVDAAAARATSGSWRGQRGASAAYLAPQQASLDSRLTDQVRISTSPKVSTVAQQGVSLPITIRNDLPAQGDGGTDDPAAIRVRLVFESDNSRRLTIKPVTPEPGGVLAPGSGYTGNAAVTARANGTVPVVAQLYTESGRKVGRPVPIEVEVTQNGTTGWVIAVVAGIVLAVSTTYRIRQVGRERARQEAAPDQDHAALGSVPSSELGAEHDDATVGS</sequence>
<name>A0ABP6XDR1_9ACTN</name>
<feature type="transmembrane region" description="Helical" evidence="2">
    <location>
        <begin position="678"/>
        <end position="697"/>
    </location>
</feature>
<keyword evidence="4" id="KW-1185">Reference proteome</keyword>
<proteinExistence type="predicted"/>
<keyword evidence="2" id="KW-0812">Transmembrane</keyword>